<evidence type="ECO:0000313" key="1">
    <source>
        <dbReference type="EMBL" id="MCW3483785.1"/>
    </source>
</evidence>
<name>A0ABT3III4_9BACT</name>
<dbReference type="RefSeq" id="WP_264729304.1">
    <property type="nucleotide sequence ID" value="NZ_JAPDNR010000001.1"/>
</dbReference>
<keyword evidence="2" id="KW-1185">Reference proteome</keyword>
<dbReference type="Proteomes" id="UP001207742">
    <property type="component" value="Unassembled WGS sequence"/>
</dbReference>
<sequence>MIYYQPGVVALGFLFLSRLDKKPGGNHKNELLFALRRPDWISVLGIMQVLLSITYHSVFVPACSALWPTVPATTAAGGNPGLFSLLKQLSAYHPDSNRRIWLPLPYPFSAAGIEPDQWAYFPSH</sequence>
<dbReference type="EMBL" id="JAPDNS010000001">
    <property type="protein sequence ID" value="MCW3483785.1"/>
    <property type="molecule type" value="Genomic_DNA"/>
</dbReference>
<gene>
    <name evidence="1" type="ORF">OL497_07770</name>
</gene>
<protein>
    <submittedName>
        <fullName evidence="1">Uncharacterized protein</fullName>
    </submittedName>
</protein>
<evidence type="ECO:0000313" key="2">
    <source>
        <dbReference type="Proteomes" id="UP001207742"/>
    </source>
</evidence>
<reference evidence="1 2" key="1">
    <citation type="submission" date="2022-10" db="EMBL/GenBank/DDBJ databases">
        <title>Chitinophaga nivalis PC15 sp. nov., isolated from Pyeongchang county, South Korea.</title>
        <authorList>
            <person name="Trinh H.N."/>
        </authorList>
    </citation>
    <scope>NUCLEOTIDE SEQUENCE [LARGE SCALE GENOMIC DNA]</scope>
    <source>
        <strain evidence="1 2">PC14</strain>
    </source>
</reference>
<comment type="caution">
    <text evidence="1">The sequence shown here is derived from an EMBL/GenBank/DDBJ whole genome shotgun (WGS) entry which is preliminary data.</text>
</comment>
<accession>A0ABT3III4</accession>
<organism evidence="1 2">
    <name type="scientific">Chitinophaga nivalis</name>
    <dbReference type="NCBI Taxonomy" id="2991709"/>
    <lineage>
        <taxon>Bacteria</taxon>
        <taxon>Pseudomonadati</taxon>
        <taxon>Bacteroidota</taxon>
        <taxon>Chitinophagia</taxon>
        <taxon>Chitinophagales</taxon>
        <taxon>Chitinophagaceae</taxon>
        <taxon>Chitinophaga</taxon>
    </lineage>
</organism>
<proteinExistence type="predicted"/>